<keyword evidence="2" id="KW-1185">Reference proteome</keyword>
<sequence>MESKLVKVSDNVRRQTIRRRVTQHVGNITEASHKVLRIQSKHNSLLTELGKRNRSAGYKSNCAVHLGKSLLMNYSNLMKSGVPQRLLFYQDSAWNDFPQDLVEMVRGNFQMKKAAFEVQFNGHHLMLDMLHMIQVDLKTGARKPIAWIDEAGGCYFPQIQSHNGGVCGCNHFEFDKVEEVQAEINGVNGFGSEECVEKSNICAKRTRIEKNPSGDHYELRANDDKKSGALIEDVVEGVQQIRETIYPKAEDVFETVDINVVKNMFIASLNASKDSNILEIIKCSSTMMESRKDIFQKQVEITKKYRRDPNVRYGWLASTKDGCSSIMRHGLAYCGSKIKAPFGIGVHLTSLKCALSSARYCDIDENGVGHMMFCRVILGNMEPVQPGSTQFLPSSENFDSGADDLQNPSHYIVWNMDSYTHIYPEYVISFKMSQGAREALVQKGSQGVSTSQARQGLQLGSSSVELAKNSHPCQNFEDMLLQKAPGDGSSTSRTPRLAFAALFDAISSKVAPKDMKWVNMQYNMFRSNKISRDELMKKMRFAVGEELLRSTILRLQGKLPSDSASLPEVPKEK</sequence>
<protein>
    <submittedName>
        <fullName evidence="1">Uncharacterized protein</fullName>
    </submittedName>
</protein>
<name>A0ACB7X5I0_9ERIC</name>
<organism evidence="1 2">
    <name type="scientific">Vaccinium darrowii</name>
    <dbReference type="NCBI Taxonomy" id="229202"/>
    <lineage>
        <taxon>Eukaryota</taxon>
        <taxon>Viridiplantae</taxon>
        <taxon>Streptophyta</taxon>
        <taxon>Embryophyta</taxon>
        <taxon>Tracheophyta</taxon>
        <taxon>Spermatophyta</taxon>
        <taxon>Magnoliopsida</taxon>
        <taxon>eudicotyledons</taxon>
        <taxon>Gunneridae</taxon>
        <taxon>Pentapetalae</taxon>
        <taxon>asterids</taxon>
        <taxon>Ericales</taxon>
        <taxon>Ericaceae</taxon>
        <taxon>Vaccinioideae</taxon>
        <taxon>Vaccinieae</taxon>
        <taxon>Vaccinium</taxon>
    </lineage>
</organism>
<comment type="caution">
    <text evidence="1">The sequence shown here is derived from an EMBL/GenBank/DDBJ whole genome shotgun (WGS) entry which is preliminary data.</text>
</comment>
<reference evidence="1 2" key="1">
    <citation type="journal article" date="2021" name="Hortic Res">
        <title>High-quality reference genome and annotation aids understanding of berry development for evergreen blueberry (Vaccinium darrowii).</title>
        <authorList>
            <person name="Yu J."/>
            <person name="Hulse-Kemp A.M."/>
            <person name="Babiker E."/>
            <person name="Staton M."/>
        </authorList>
    </citation>
    <scope>NUCLEOTIDE SEQUENCE [LARGE SCALE GENOMIC DNA]</scope>
    <source>
        <strain evidence="2">cv. NJ 8807/NJ 8810</strain>
        <tissue evidence="1">Young leaf</tissue>
    </source>
</reference>
<dbReference type="Proteomes" id="UP000828048">
    <property type="component" value="Chromosome 2"/>
</dbReference>
<proteinExistence type="predicted"/>
<dbReference type="EMBL" id="CM037152">
    <property type="protein sequence ID" value="KAH7835779.1"/>
    <property type="molecule type" value="Genomic_DNA"/>
</dbReference>
<evidence type="ECO:0000313" key="2">
    <source>
        <dbReference type="Proteomes" id="UP000828048"/>
    </source>
</evidence>
<accession>A0ACB7X5I0</accession>
<gene>
    <name evidence="1" type="ORF">Vadar_029798</name>
</gene>
<evidence type="ECO:0000313" key="1">
    <source>
        <dbReference type="EMBL" id="KAH7835779.1"/>
    </source>
</evidence>